<evidence type="ECO:0000313" key="1">
    <source>
        <dbReference type="EMBL" id="CAG9327980.1"/>
    </source>
</evidence>
<dbReference type="Proteomes" id="UP001162131">
    <property type="component" value="Unassembled WGS sequence"/>
</dbReference>
<name>A0AAU9JSB7_9CILI</name>
<comment type="caution">
    <text evidence="1">The sequence shown here is derived from an EMBL/GenBank/DDBJ whole genome shotgun (WGS) entry which is preliminary data.</text>
</comment>
<gene>
    <name evidence="1" type="ORF">BSTOLATCC_MIC44600</name>
</gene>
<proteinExistence type="predicted"/>
<organism evidence="1 2">
    <name type="scientific">Blepharisma stoltei</name>
    <dbReference type="NCBI Taxonomy" id="1481888"/>
    <lineage>
        <taxon>Eukaryota</taxon>
        <taxon>Sar</taxon>
        <taxon>Alveolata</taxon>
        <taxon>Ciliophora</taxon>
        <taxon>Postciliodesmatophora</taxon>
        <taxon>Heterotrichea</taxon>
        <taxon>Heterotrichida</taxon>
        <taxon>Blepharismidae</taxon>
        <taxon>Blepharisma</taxon>
    </lineage>
</organism>
<evidence type="ECO:0000313" key="2">
    <source>
        <dbReference type="Proteomes" id="UP001162131"/>
    </source>
</evidence>
<protein>
    <submittedName>
        <fullName evidence="1">Uncharacterized protein</fullName>
    </submittedName>
</protein>
<reference evidence="1" key="1">
    <citation type="submission" date="2021-09" db="EMBL/GenBank/DDBJ databases">
        <authorList>
            <consortium name="AG Swart"/>
            <person name="Singh M."/>
            <person name="Singh A."/>
            <person name="Seah K."/>
            <person name="Emmerich C."/>
        </authorList>
    </citation>
    <scope>NUCLEOTIDE SEQUENCE</scope>
    <source>
        <strain evidence="1">ATCC30299</strain>
    </source>
</reference>
<dbReference type="AlphaFoldDB" id="A0AAU9JSB7"/>
<keyword evidence="2" id="KW-1185">Reference proteome</keyword>
<sequence>MDFCNEEPALNPGKTWPLQLIENVAFSIFRPDELIELEPCRSSGWGSVSRGFLCNPDNKVELSWILI</sequence>
<dbReference type="EMBL" id="CAJZBQ010000044">
    <property type="protein sequence ID" value="CAG9327980.1"/>
    <property type="molecule type" value="Genomic_DNA"/>
</dbReference>
<accession>A0AAU9JSB7</accession>